<sequence>MNIRKQVLYADDDPDDQDIMKQLFLEYPEYDLHTFGDGTDLIEHLLKFPHLVCLVILDHNMPLLSGREALQRIRLLLPDNPLPAILYTTTISPLLDAEASGLGAVPFKKPTSFSEIRESLKKMVQYCE</sequence>
<gene>
    <name evidence="4" type="ORF">EPD60_05810</name>
</gene>
<dbReference type="SMART" id="SM00448">
    <property type="entry name" value="REC"/>
    <property type="match status" value="1"/>
</dbReference>
<evidence type="ECO:0000313" key="5">
    <source>
        <dbReference type="Proteomes" id="UP000295334"/>
    </source>
</evidence>
<keyword evidence="5" id="KW-1185">Reference proteome</keyword>
<evidence type="ECO:0000256" key="2">
    <source>
        <dbReference type="PROSITE-ProRule" id="PRU00169"/>
    </source>
</evidence>
<dbReference type="Gene3D" id="3.40.50.2300">
    <property type="match status" value="1"/>
</dbReference>
<dbReference type="InterPro" id="IPR011006">
    <property type="entry name" value="CheY-like_superfamily"/>
</dbReference>
<comment type="caution">
    <text evidence="4">The sequence shown here is derived from an EMBL/GenBank/DDBJ whole genome shotgun (WGS) entry which is preliminary data.</text>
</comment>
<dbReference type="Proteomes" id="UP000295334">
    <property type="component" value="Unassembled WGS sequence"/>
</dbReference>
<dbReference type="Pfam" id="PF00072">
    <property type="entry name" value="Response_reg"/>
    <property type="match status" value="1"/>
</dbReference>
<name>A0A4R1BK59_9BACT</name>
<evidence type="ECO:0000256" key="1">
    <source>
        <dbReference type="ARBA" id="ARBA00022553"/>
    </source>
</evidence>
<feature type="modified residue" description="4-aspartylphosphate" evidence="2">
    <location>
        <position position="58"/>
    </location>
</feature>
<reference evidence="4 5" key="1">
    <citation type="submission" date="2019-03" db="EMBL/GenBank/DDBJ databases">
        <authorList>
            <person name="Kim M.K.M."/>
        </authorList>
    </citation>
    <scope>NUCLEOTIDE SEQUENCE [LARGE SCALE GENOMIC DNA]</scope>
    <source>
        <strain evidence="4 5">17J68-12</strain>
    </source>
</reference>
<dbReference type="RefSeq" id="WP_131447777.1">
    <property type="nucleotide sequence ID" value="NZ_SJZI01000008.1"/>
</dbReference>
<dbReference type="CDD" id="cd00156">
    <property type="entry name" value="REC"/>
    <property type="match status" value="1"/>
</dbReference>
<dbReference type="InterPro" id="IPR050595">
    <property type="entry name" value="Bact_response_regulator"/>
</dbReference>
<dbReference type="InterPro" id="IPR001789">
    <property type="entry name" value="Sig_transdc_resp-reg_receiver"/>
</dbReference>
<keyword evidence="1 2" id="KW-0597">Phosphoprotein</keyword>
<accession>A0A4R1BK59</accession>
<dbReference type="OrthoDB" id="9797341at2"/>
<evidence type="ECO:0000259" key="3">
    <source>
        <dbReference type="PROSITE" id="PS50110"/>
    </source>
</evidence>
<proteinExistence type="predicted"/>
<organism evidence="4 5">
    <name type="scientific">Flaviaesturariibacter flavus</name>
    <dbReference type="NCBI Taxonomy" id="2502780"/>
    <lineage>
        <taxon>Bacteria</taxon>
        <taxon>Pseudomonadati</taxon>
        <taxon>Bacteroidota</taxon>
        <taxon>Chitinophagia</taxon>
        <taxon>Chitinophagales</taxon>
        <taxon>Chitinophagaceae</taxon>
        <taxon>Flaviaestuariibacter</taxon>
    </lineage>
</organism>
<feature type="domain" description="Response regulatory" evidence="3">
    <location>
        <begin position="6"/>
        <end position="120"/>
    </location>
</feature>
<dbReference type="GO" id="GO:0000160">
    <property type="term" value="P:phosphorelay signal transduction system"/>
    <property type="evidence" value="ECO:0007669"/>
    <property type="project" value="InterPro"/>
</dbReference>
<dbReference type="EMBL" id="SJZI01000008">
    <property type="protein sequence ID" value="TCJ17704.1"/>
    <property type="molecule type" value="Genomic_DNA"/>
</dbReference>
<evidence type="ECO:0000313" key="4">
    <source>
        <dbReference type="EMBL" id="TCJ17704.1"/>
    </source>
</evidence>
<dbReference type="PANTHER" id="PTHR44591">
    <property type="entry name" value="STRESS RESPONSE REGULATOR PROTEIN 1"/>
    <property type="match status" value="1"/>
</dbReference>
<dbReference type="PANTHER" id="PTHR44591:SF3">
    <property type="entry name" value="RESPONSE REGULATORY DOMAIN-CONTAINING PROTEIN"/>
    <property type="match status" value="1"/>
</dbReference>
<dbReference type="AlphaFoldDB" id="A0A4R1BK59"/>
<protein>
    <submittedName>
        <fullName evidence="4">Response regulator</fullName>
    </submittedName>
</protein>
<dbReference type="SUPFAM" id="SSF52172">
    <property type="entry name" value="CheY-like"/>
    <property type="match status" value="1"/>
</dbReference>
<dbReference type="PROSITE" id="PS50110">
    <property type="entry name" value="RESPONSE_REGULATORY"/>
    <property type="match status" value="1"/>
</dbReference>